<dbReference type="EMBL" id="QPJY01000005">
    <property type="protein sequence ID" value="RCX30316.1"/>
    <property type="molecule type" value="Genomic_DNA"/>
</dbReference>
<dbReference type="Proteomes" id="UP000252707">
    <property type="component" value="Unassembled WGS sequence"/>
</dbReference>
<accession>A0A369CC61</accession>
<dbReference type="AlphaFoldDB" id="A0A369CC61"/>
<dbReference type="Gene3D" id="2.30.30.400">
    <property type="entry name" value="Rof-like"/>
    <property type="match status" value="1"/>
</dbReference>
<dbReference type="SUPFAM" id="SSF101744">
    <property type="entry name" value="Rof/RNase P subunit-like"/>
    <property type="match status" value="1"/>
</dbReference>
<organism evidence="1 2">
    <name type="scientific">Thioalbus denitrificans</name>
    <dbReference type="NCBI Taxonomy" id="547122"/>
    <lineage>
        <taxon>Bacteria</taxon>
        <taxon>Pseudomonadati</taxon>
        <taxon>Pseudomonadota</taxon>
        <taxon>Gammaproteobacteria</taxon>
        <taxon>Chromatiales</taxon>
        <taxon>Ectothiorhodospiraceae</taxon>
        <taxon>Thioalbus</taxon>
    </lineage>
</organism>
<dbReference type="InterPro" id="IPR023534">
    <property type="entry name" value="Rof/RNase_P-like"/>
</dbReference>
<gene>
    <name evidence="1" type="ORF">DFQ59_105150</name>
</gene>
<name>A0A369CC61_9GAMM</name>
<dbReference type="InterPro" id="IPR038626">
    <property type="entry name" value="Rof-like_sf"/>
</dbReference>
<proteinExistence type="predicted"/>
<keyword evidence="2" id="KW-1185">Reference proteome</keyword>
<evidence type="ECO:0000313" key="1">
    <source>
        <dbReference type="EMBL" id="RCX30316.1"/>
    </source>
</evidence>
<dbReference type="RefSeq" id="WP_114279918.1">
    <property type="nucleotide sequence ID" value="NZ_QPJY01000005.1"/>
</dbReference>
<dbReference type="OrthoDB" id="5786494at2"/>
<evidence type="ECO:0000313" key="2">
    <source>
        <dbReference type="Proteomes" id="UP000252707"/>
    </source>
</evidence>
<protein>
    <submittedName>
        <fullName evidence="1">Rof transcriptional antiterminator</fullName>
    </submittedName>
</protein>
<sequence>MSDDYTPIGCDVYSELELHIMHRDRLRTAWRDVEGNLHQEVLLPKDLQTRQGAEYLQAETHTGEALELRLDRILRIAPMDG</sequence>
<comment type="caution">
    <text evidence="1">The sequence shown here is derived from an EMBL/GenBank/DDBJ whole genome shotgun (WGS) entry which is preliminary data.</text>
</comment>
<reference evidence="1 2" key="1">
    <citation type="submission" date="2018-07" db="EMBL/GenBank/DDBJ databases">
        <title>Genomic Encyclopedia of Type Strains, Phase IV (KMG-IV): sequencing the most valuable type-strain genomes for metagenomic binning, comparative biology and taxonomic classification.</title>
        <authorList>
            <person name="Goeker M."/>
        </authorList>
    </citation>
    <scope>NUCLEOTIDE SEQUENCE [LARGE SCALE GENOMIC DNA]</scope>
    <source>
        <strain evidence="1 2">DSM 26407</strain>
    </source>
</reference>